<dbReference type="Gene3D" id="1.20.1050.130">
    <property type="match status" value="1"/>
</dbReference>
<evidence type="ECO:0008006" key="3">
    <source>
        <dbReference type="Google" id="ProtNLM"/>
    </source>
</evidence>
<sequence>MQEVIPHRFPALSDSCQAPASRPTSTKTVFGDMSSPAGLKALDEFLADKSYVEGFAASQADMAVFDAIPSAPSLTFCHLLRWYKHIKSFQRERA</sequence>
<evidence type="ECO:0000313" key="2">
    <source>
        <dbReference type="Proteomes" id="UP000261360"/>
    </source>
</evidence>
<dbReference type="GeneTree" id="ENSGT00940000176145"/>
<dbReference type="AlphaFoldDB" id="A0A3B4XA43"/>
<evidence type="ECO:0000313" key="1">
    <source>
        <dbReference type="Ensembl" id="ENSSLDP00000012956.1"/>
    </source>
</evidence>
<dbReference type="Proteomes" id="UP000261360">
    <property type="component" value="Unplaced"/>
</dbReference>
<dbReference type="SUPFAM" id="SSF47616">
    <property type="entry name" value="GST C-terminal domain-like"/>
    <property type="match status" value="1"/>
</dbReference>
<dbReference type="InterPro" id="IPR036282">
    <property type="entry name" value="Glutathione-S-Trfase_C_sf"/>
</dbReference>
<dbReference type="STRING" id="1841481.ENSSLDP00000012956"/>
<proteinExistence type="predicted"/>
<keyword evidence="2" id="KW-1185">Reference proteome</keyword>
<organism evidence="1 2">
    <name type="scientific">Seriola lalandi dorsalis</name>
    <dbReference type="NCBI Taxonomy" id="1841481"/>
    <lineage>
        <taxon>Eukaryota</taxon>
        <taxon>Metazoa</taxon>
        <taxon>Chordata</taxon>
        <taxon>Craniata</taxon>
        <taxon>Vertebrata</taxon>
        <taxon>Euteleostomi</taxon>
        <taxon>Actinopterygii</taxon>
        <taxon>Neopterygii</taxon>
        <taxon>Teleostei</taxon>
        <taxon>Neoteleostei</taxon>
        <taxon>Acanthomorphata</taxon>
        <taxon>Carangaria</taxon>
        <taxon>Carangiformes</taxon>
        <taxon>Carangidae</taxon>
        <taxon>Seriola</taxon>
    </lineage>
</organism>
<reference evidence="1" key="1">
    <citation type="submission" date="2025-08" db="UniProtKB">
        <authorList>
            <consortium name="Ensembl"/>
        </authorList>
    </citation>
    <scope>IDENTIFICATION</scope>
</reference>
<reference evidence="1" key="2">
    <citation type="submission" date="2025-09" db="UniProtKB">
        <authorList>
            <consortium name="Ensembl"/>
        </authorList>
    </citation>
    <scope>IDENTIFICATION</scope>
</reference>
<name>A0A3B4XA43_SERLL</name>
<dbReference type="Ensembl" id="ENSSLDT00000013431.1">
    <property type="protein sequence ID" value="ENSSLDP00000012956.1"/>
    <property type="gene ID" value="ENSSLDG00000010318.1"/>
</dbReference>
<accession>A0A3B4XA43</accession>
<protein>
    <recommendedName>
        <fullName evidence="3">Elongation factor 1-beta</fullName>
    </recommendedName>
</protein>